<evidence type="ECO:0000313" key="6">
    <source>
        <dbReference type="EMBL" id="PUE64433.1"/>
    </source>
</evidence>
<proteinExistence type="inferred from homology"/>
<sequence length="268" mass="31750">MMRKYTPKDSVQKEAYFSDRFFVSPSVPRFNPNSDETFSKDFEEINYSINVQEAFIEHTHLVIIIDKSFLISCIKLLKEKLEYDMLMELSAIDYLASRDGYEIFYEFLSLSKHKRIRIKCFLQKDESLESVTSLFKSANWSEREMYDMLGVKVINHPNLKRLIMPDDWYDHPLKKTYPLQGDETASWYEVDKIFGKEARSIIGPEQRDPAAIDRYDTTRFARLGHEVPFDTDISLYEPETNISYQEENTSKIMKKLKPEESVVLKRRR</sequence>
<evidence type="ECO:0000256" key="4">
    <source>
        <dbReference type="RuleBase" id="RU003582"/>
    </source>
</evidence>
<comment type="catalytic activity">
    <reaction evidence="4">
        <text>a quinone + NADH + 5 H(+)(in) = a quinol + NAD(+) + 4 H(+)(out)</text>
        <dbReference type="Rhea" id="RHEA:57888"/>
        <dbReference type="ChEBI" id="CHEBI:15378"/>
        <dbReference type="ChEBI" id="CHEBI:24646"/>
        <dbReference type="ChEBI" id="CHEBI:57540"/>
        <dbReference type="ChEBI" id="CHEBI:57945"/>
        <dbReference type="ChEBI" id="CHEBI:132124"/>
    </reaction>
</comment>
<dbReference type="PROSITE" id="PS00542">
    <property type="entry name" value="COMPLEX1_30K"/>
    <property type="match status" value="1"/>
</dbReference>
<keyword evidence="7" id="KW-1185">Reference proteome</keyword>
<dbReference type="InterPro" id="IPR001268">
    <property type="entry name" value="NADH_UbQ_OxRdtase_30kDa_su"/>
</dbReference>
<comment type="caution">
    <text evidence="6">The sequence shown here is derived from an EMBL/GenBank/DDBJ whole genome shotgun (WGS) entry which is preliminary data.</text>
</comment>
<comment type="similarity">
    <text evidence="1 3">Belongs to the complex I 30 kDa subunit family.</text>
</comment>
<dbReference type="NCBIfam" id="NF006304">
    <property type="entry name" value="PRK08491.1"/>
    <property type="match status" value="1"/>
</dbReference>
<keyword evidence="2 3" id="KW-0813">Transport</keyword>
<dbReference type="PANTHER" id="PTHR10884:SF14">
    <property type="entry name" value="NADH DEHYDROGENASE [UBIQUINONE] IRON-SULFUR PROTEIN 3, MITOCHONDRIAL"/>
    <property type="match status" value="1"/>
</dbReference>
<protein>
    <recommendedName>
        <fullName evidence="4">NADH-quinone oxidoreductase</fullName>
        <ecNumber evidence="4">7.1.1.-</ecNumber>
    </recommendedName>
</protein>
<dbReference type="EMBL" id="MUXE01000007">
    <property type="protein sequence ID" value="PUE64433.1"/>
    <property type="molecule type" value="Genomic_DNA"/>
</dbReference>
<keyword evidence="3" id="KW-0520">NAD</keyword>
<dbReference type="Proteomes" id="UP000251135">
    <property type="component" value="Unassembled WGS sequence"/>
</dbReference>
<dbReference type="InterPro" id="IPR037232">
    <property type="entry name" value="NADH_quin_OxRdtase_su_C/D-like"/>
</dbReference>
<name>A0A363CZL8_9BACT</name>
<dbReference type="GO" id="GO:0008137">
    <property type="term" value="F:NADH dehydrogenase (ubiquinone) activity"/>
    <property type="evidence" value="ECO:0007669"/>
    <property type="project" value="InterPro"/>
</dbReference>
<dbReference type="GO" id="GO:0016651">
    <property type="term" value="F:oxidoreductase activity, acting on NAD(P)H"/>
    <property type="evidence" value="ECO:0007669"/>
    <property type="project" value="InterPro"/>
</dbReference>
<keyword evidence="3" id="KW-1278">Translocase</keyword>
<comment type="function">
    <text evidence="4">NDH-1 shuttles electrons from NADH, via FMN and iron-sulfur (Fe-S) centers, to quinones in the respiratory chain.</text>
</comment>
<dbReference type="EC" id="7.1.1.-" evidence="4"/>
<dbReference type="GO" id="GO:0048038">
    <property type="term" value="F:quinone binding"/>
    <property type="evidence" value="ECO:0007669"/>
    <property type="project" value="UniProtKB-KW"/>
</dbReference>
<reference evidence="6 7" key="1">
    <citation type="submission" date="2017-02" db="EMBL/GenBank/DDBJ databases">
        <title>Arcobacter caeni sp. nov, a new Arcobacter species isolated from reclaimed water.</title>
        <authorList>
            <person name="Figueras M.J."/>
            <person name="Perez-Cataluna A."/>
            <person name="Salas-Masso N."/>
        </authorList>
    </citation>
    <scope>NUCLEOTIDE SEQUENCE [LARGE SCALE GENOMIC DNA]</scope>
    <source>
        <strain evidence="6 7">RW17-10</strain>
    </source>
</reference>
<evidence type="ECO:0000313" key="7">
    <source>
        <dbReference type="Proteomes" id="UP000251135"/>
    </source>
</evidence>
<dbReference type="InterPro" id="IPR010218">
    <property type="entry name" value="NADH_DH_suC"/>
</dbReference>
<accession>A0A363CZL8</accession>
<dbReference type="Gene3D" id="3.30.460.80">
    <property type="entry name" value="NADH:ubiquinone oxidoreductase, 30kDa subunit"/>
    <property type="match status" value="1"/>
</dbReference>
<gene>
    <name evidence="6" type="ORF">B0174_06175</name>
</gene>
<evidence type="ECO:0000259" key="5">
    <source>
        <dbReference type="Pfam" id="PF00329"/>
    </source>
</evidence>
<dbReference type="AlphaFoldDB" id="A0A363CZL8"/>
<dbReference type="NCBIfam" id="TIGR01961">
    <property type="entry name" value="NuoC_fam"/>
    <property type="match status" value="1"/>
</dbReference>
<feature type="domain" description="NADH:ubiquinone oxidoreductase 30kDa subunit" evidence="5">
    <location>
        <begin position="64"/>
        <end position="182"/>
    </location>
</feature>
<dbReference type="PANTHER" id="PTHR10884">
    <property type="entry name" value="NADH DEHYDROGENASE UBIQUINONE IRON-SULFUR PROTEIN 3"/>
    <property type="match status" value="1"/>
</dbReference>
<evidence type="ECO:0000256" key="1">
    <source>
        <dbReference type="ARBA" id="ARBA00007569"/>
    </source>
</evidence>
<dbReference type="SUPFAM" id="SSF143243">
    <property type="entry name" value="Nqo5-like"/>
    <property type="match status" value="1"/>
</dbReference>
<organism evidence="6 7">
    <name type="scientific">Arcobacter caeni</name>
    <dbReference type="NCBI Taxonomy" id="1912877"/>
    <lineage>
        <taxon>Bacteria</taxon>
        <taxon>Pseudomonadati</taxon>
        <taxon>Campylobacterota</taxon>
        <taxon>Epsilonproteobacteria</taxon>
        <taxon>Campylobacterales</taxon>
        <taxon>Arcobacteraceae</taxon>
        <taxon>Arcobacter</taxon>
    </lineage>
</organism>
<dbReference type="InterPro" id="IPR020396">
    <property type="entry name" value="NADH_UbQ_OxRdtase_CS"/>
</dbReference>
<keyword evidence="4" id="KW-0874">Quinone</keyword>
<dbReference type="Pfam" id="PF00329">
    <property type="entry name" value="Complex1_30kDa"/>
    <property type="match status" value="1"/>
</dbReference>
<evidence type="ECO:0000256" key="3">
    <source>
        <dbReference type="RuleBase" id="RU003456"/>
    </source>
</evidence>
<evidence type="ECO:0000256" key="2">
    <source>
        <dbReference type="ARBA" id="ARBA00022448"/>
    </source>
</evidence>